<feature type="compositionally biased region" description="Polar residues" evidence="1">
    <location>
        <begin position="176"/>
        <end position="189"/>
    </location>
</feature>
<dbReference type="OrthoDB" id="10470796at2759"/>
<gene>
    <name evidence="2" type="ORF">AAE3_LOCUS10961</name>
</gene>
<keyword evidence="3" id="KW-1185">Reference proteome</keyword>
<evidence type="ECO:0000313" key="2">
    <source>
        <dbReference type="EMBL" id="CAA7268681.1"/>
    </source>
</evidence>
<protein>
    <submittedName>
        <fullName evidence="2">Uncharacterized protein</fullName>
    </submittedName>
</protein>
<organism evidence="2 3">
    <name type="scientific">Cyclocybe aegerita</name>
    <name type="common">Black poplar mushroom</name>
    <name type="synonym">Agrocybe aegerita</name>
    <dbReference type="NCBI Taxonomy" id="1973307"/>
    <lineage>
        <taxon>Eukaryota</taxon>
        <taxon>Fungi</taxon>
        <taxon>Dikarya</taxon>
        <taxon>Basidiomycota</taxon>
        <taxon>Agaricomycotina</taxon>
        <taxon>Agaricomycetes</taxon>
        <taxon>Agaricomycetidae</taxon>
        <taxon>Agaricales</taxon>
        <taxon>Agaricineae</taxon>
        <taxon>Bolbitiaceae</taxon>
        <taxon>Cyclocybe</taxon>
    </lineage>
</organism>
<reference evidence="2 3" key="1">
    <citation type="submission" date="2020-01" db="EMBL/GenBank/DDBJ databases">
        <authorList>
            <person name="Gupta K D."/>
        </authorList>
    </citation>
    <scope>NUCLEOTIDE SEQUENCE [LARGE SCALE GENOMIC DNA]</scope>
</reference>
<accession>A0A8S0XYI6</accession>
<proteinExistence type="predicted"/>
<evidence type="ECO:0000256" key="1">
    <source>
        <dbReference type="SAM" id="MobiDB-lite"/>
    </source>
</evidence>
<feature type="compositionally biased region" description="Polar residues" evidence="1">
    <location>
        <begin position="365"/>
        <end position="376"/>
    </location>
</feature>
<dbReference type="EMBL" id="CACVBS010000069">
    <property type="protein sequence ID" value="CAA7268681.1"/>
    <property type="molecule type" value="Genomic_DNA"/>
</dbReference>
<comment type="caution">
    <text evidence="2">The sequence shown here is derived from an EMBL/GenBank/DDBJ whole genome shotgun (WGS) entry which is preliminary data.</text>
</comment>
<dbReference type="AlphaFoldDB" id="A0A8S0XYI6"/>
<evidence type="ECO:0000313" key="3">
    <source>
        <dbReference type="Proteomes" id="UP000467700"/>
    </source>
</evidence>
<feature type="region of interest" description="Disordered" evidence="1">
    <location>
        <begin position="169"/>
        <end position="189"/>
    </location>
</feature>
<sequence>MKESNLEQAKMATFECIEVSNPTLLALVKQAAESTHTPTPPLVQLARKTLSILEDTHAQHPDLQDLAHHAVKIVGLLCRVGSEKEEGAYFRRLVEDLTPLLLNIANHINTTEFADETVTRASCEQLQCLFMEVLFHIVRQDSHKEMLVESGQEDVNSHLSYAHSNPLQEAARDQPTPVNNSSTPGTHAYPNTITVPPTSVHHLGNFPISGYPPPYHIDPLTPFAPGFPVYYPPSYLIPAYPCPFLPPPGISNTNNSGNVQNIVIANNHHYFTPPRRTSHLQRRRPRETSILDQLRLAQDVTQAISPPFWYSPPHPAATAFAGRSTDGAGLRFSAPPPTPYSAFIPTASSPTPYLPPSPSSLGSGNVQNVGTGSSASKARRYTCTR</sequence>
<dbReference type="Proteomes" id="UP000467700">
    <property type="component" value="Unassembled WGS sequence"/>
</dbReference>
<feature type="region of interest" description="Disordered" evidence="1">
    <location>
        <begin position="344"/>
        <end position="385"/>
    </location>
</feature>
<name>A0A8S0XYI6_CYCAE</name>